<dbReference type="Proteomes" id="UP000256294">
    <property type="component" value="Unassembled WGS sequence"/>
</dbReference>
<evidence type="ECO:0000313" key="2">
    <source>
        <dbReference type="Proteomes" id="UP000256294"/>
    </source>
</evidence>
<keyword evidence="2" id="KW-1185">Reference proteome</keyword>
<gene>
    <name evidence="1" type="ORF">BDD26_0698</name>
</gene>
<evidence type="ECO:0000313" key="1">
    <source>
        <dbReference type="EMBL" id="REF26107.1"/>
    </source>
</evidence>
<sequence length="144" mass="15821">MLSRVISALIDIPCASTDGCILVLGLLLCAPYPNCLLPPLRHDGDGPECDCVNHQPFEIGFKDEFFKQSFPYAFVLPPTKTAMRIFPVTIIGRSISLGESARKIQNTALINTTRPQTPLRPVGEVQANAKYDRKYRDGGVLVCS</sequence>
<comment type="caution">
    <text evidence="1">The sequence shown here is derived from an EMBL/GenBank/DDBJ whole genome shotgun (WGS) entry which is preliminary data.</text>
</comment>
<reference evidence="1 2" key="1">
    <citation type="submission" date="2018-08" db="EMBL/GenBank/DDBJ databases">
        <title>Genomic Encyclopedia of Archaeal and Bacterial Type Strains, Phase II (KMG-II): from individual species to whole genera.</title>
        <authorList>
            <person name="Goeker M."/>
        </authorList>
    </citation>
    <scope>NUCLEOTIDE SEQUENCE [LARGE SCALE GENOMIC DNA]</scope>
    <source>
        <strain evidence="1 2">DSM 17905</strain>
    </source>
</reference>
<protein>
    <submittedName>
        <fullName evidence="1">Uncharacterized protein</fullName>
    </submittedName>
</protein>
<dbReference type="EMBL" id="QTUB01000001">
    <property type="protein sequence ID" value="REF26107.1"/>
    <property type="molecule type" value="Genomic_DNA"/>
</dbReference>
<dbReference type="AlphaFoldDB" id="A0A3D9UA60"/>
<proteinExistence type="predicted"/>
<accession>A0A3D9UA60</accession>
<name>A0A3D9UA60_9GAMM</name>
<organism evidence="1 2">
    <name type="scientific">Xenorhabdus cabanillasii</name>
    <dbReference type="NCBI Taxonomy" id="351673"/>
    <lineage>
        <taxon>Bacteria</taxon>
        <taxon>Pseudomonadati</taxon>
        <taxon>Pseudomonadota</taxon>
        <taxon>Gammaproteobacteria</taxon>
        <taxon>Enterobacterales</taxon>
        <taxon>Morganellaceae</taxon>
        <taxon>Xenorhabdus</taxon>
    </lineage>
</organism>